<feature type="region of interest" description="Disordered" evidence="5">
    <location>
        <begin position="18"/>
        <end position="99"/>
    </location>
</feature>
<keyword evidence="9" id="KW-1185">Reference proteome</keyword>
<feature type="compositionally biased region" description="Basic and acidic residues" evidence="5">
    <location>
        <begin position="90"/>
        <end position="99"/>
    </location>
</feature>
<evidence type="ECO:0000256" key="3">
    <source>
        <dbReference type="ARBA" id="ARBA00022729"/>
    </source>
</evidence>
<evidence type="ECO:0000313" key="9">
    <source>
        <dbReference type="Proteomes" id="UP000315460"/>
    </source>
</evidence>
<dbReference type="PANTHER" id="PTHR34820">
    <property type="entry name" value="INNER MEMBRANE PROTEIN YEBZ"/>
    <property type="match status" value="1"/>
</dbReference>
<dbReference type="InterPro" id="IPR007348">
    <property type="entry name" value="CopC_dom"/>
</dbReference>
<dbReference type="InterPro" id="IPR045522">
    <property type="entry name" value="DUF6474"/>
</dbReference>
<dbReference type="Gene3D" id="2.60.40.1220">
    <property type="match status" value="1"/>
</dbReference>
<evidence type="ECO:0000256" key="6">
    <source>
        <dbReference type="SAM" id="Phobius"/>
    </source>
</evidence>
<evidence type="ECO:0000256" key="4">
    <source>
        <dbReference type="ARBA" id="ARBA00023008"/>
    </source>
</evidence>
<keyword evidence="3" id="KW-0732">Signal</keyword>
<evidence type="ECO:0000313" key="8">
    <source>
        <dbReference type="EMBL" id="SMO58815.1"/>
    </source>
</evidence>
<evidence type="ECO:0000259" key="7">
    <source>
        <dbReference type="Pfam" id="PF04234"/>
    </source>
</evidence>
<protein>
    <submittedName>
        <fullName evidence="8">Copper-binding protein CopC (Methionine-rich)</fullName>
    </submittedName>
</protein>
<feature type="domain" description="CopC" evidence="7">
    <location>
        <begin position="316"/>
        <end position="409"/>
    </location>
</feature>
<dbReference type="InterPro" id="IPR014756">
    <property type="entry name" value="Ig_E-set"/>
</dbReference>
<comment type="subcellular location">
    <subcellularLocation>
        <location evidence="1">Cell envelope</location>
    </subcellularLocation>
</comment>
<sequence length="499" mass="52263">MGKLTTYRDKRAELRAHASALKSTAMKEAKLAAKETRKKAKEAHRVELAEAKERAKLERKNADRKARRAEKRAEKRDKLDRKSAKRNRKNEKVHAKQERATIKREAKLLAKDRKLAEKIDSAGRKHEYELAEMELKKLEGTKLNKDDLQRWLSMAKVATPVLLPMVYKAVSNVQGSPGKPSGPGGVDLEAAGINATGPGAALGVRIVRLEQTLDQLDVSRGSEREVKDFISSTRTRLTDLRTAVETAETTPTAQRREIHSSISGELDRIRQGHLRPLGRQGVTALRGRLASVAVAAALVGGAAAPAVVLAPVAGAHSVLVSIDPEDGSELDTPPDEIVLTFNEEINQNFASVAVTAGDDRATRVVGDPSVAGETVTVDVDDLGPGAYTVGYRVTSSDGHVVSGSSVFTVTGGAGGAEAGAESGSQPAAGGEPGSESGSQPAAGGDASPAGGSDAGAGDEADVADETSGENASVSPAIWVVGGLAILLIGGAFVLLRRGN</sequence>
<dbReference type="InterPro" id="IPR014755">
    <property type="entry name" value="Cu-Rt/internalin_Ig-like"/>
</dbReference>
<reference evidence="8 9" key="1">
    <citation type="submission" date="2017-05" db="EMBL/GenBank/DDBJ databases">
        <authorList>
            <person name="Varghese N."/>
            <person name="Submissions S."/>
        </authorList>
    </citation>
    <scope>NUCLEOTIDE SEQUENCE [LARGE SCALE GENOMIC DNA]</scope>
    <source>
        <strain evidence="8 9">DSM 45139</strain>
    </source>
</reference>
<feature type="compositionally biased region" description="Acidic residues" evidence="5">
    <location>
        <begin position="456"/>
        <end position="467"/>
    </location>
</feature>
<feature type="transmembrane region" description="Helical" evidence="6">
    <location>
        <begin position="476"/>
        <end position="495"/>
    </location>
</feature>
<dbReference type="EMBL" id="FXTG01000002">
    <property type="protein sequence ID" value="SMO58815.1"/>
    <property type="molecule type" value="Genomic_DNA"/>
</dbReference>
<dbReference type="Proteomes" id="UP000315460">
    <property type="component" value="Unassembled WGS sequence"/>
</dbReference>
<dbReference type="RefSeq" id="WP_244294173.1">
    <property type="nucleotide sequence ID" value="NZ_FXTG01000002.1"/>
</dbReference>
<dbReference type="Pfam" id="PF20079">
    <property type="entry name" value="DUF6474"/>
    <property type="match status" value="1"/>
</dbReference>
<comment type="caution">
    <text evidence="8">The sequence shown here is derived from an EMBL/GenBank/DDBJ whole genome shotgun (WGS) entry which is preliminary data.</text>
</comment>
<gene>
    <name evidence="8" type="ORF">SAMN06265174_102486</name>
</gene>
<accession>A0ABY1N1Y5</accession>
<keyword evidence="6" id="KW-0812">Transmembrane</keyword>
<feature type="compositionally biased region" description="Basic and acidic residues" evidence="5">
    <location>
        <begin position="25"/>
        <end position="35"/>
    </location>
</feature>
<feature type="compositionally biased region" description="Basic and acidic residues" evidence="5">
    <location>
        <begin position="71"/>
        <end position="82"/>
    </location>
</feature>
<feature type="compositionally biased region" description="Low complexity" evidence="5">
    <location>
        <begin position="418"/>
        <end position="455"/>
    </location>
</feature>
<dbReference type="PANTHER" id="PTHR34820:SF4">
    <property type="entry name" value="INNER MEMBRANE PROTEIN YEBZ"/>
    <property type="match status" value="1"/>
</dbReference>
<dbReference type="SUPFAM" id="SSF81296">
    <property type="entry name" value="E set domains"/>
    <property type="match status" value="1"/>
</dbReference>
<dbReference type="Pfam" id="PF04234">
    <property type="entry name" value="CopC"/>
    <property type="match status" value="1"/>
</dbReference>
<evidence type="ECO:0000256" key="5">
    <source>
        <dbReference type="SAM" id="MobiDB-lite"/>
    </source>
</evidence>
<keyword evidence="4" id="KW-0186">Copper</keyword>
<proteinExistence type="predicted"/>
<feature type="compositionally biased region" description="Basic and acidic residues" evidence="5">
    <location>
        <begin position="43"/>
        <end position="64"/>
    </location>
</feature>
<name>A0ABY1N1Y5_9ACTN</name>
<keyword evidence="6" id="KW-0472">Membrane</keyword>
<organism evidence="8 9">
    <name type="scientific">Dietzia kunjamensis subsp. schimae</name>
    <dbReference type="NCBI Taxonomy" id="498198"/>
    <lineage>
        <taxon>Bacteria</taxon>
        <taxon>Bacillati</taxon>
        <taxon>Actinomycetota</taxon>
        <taxon>Actinomycetes</taxon>
        <taxon>Mycobacteriales</taxon>
        <taxon>Dietziaceae</taxon>
        <taxon>Dietzia</taxon>
    </lineage>
</organism>
<keyword evidence="6" id="KW-1133">Transmembrane helix</keyword>
<feature type="region of interest" description="Disordered" evidence="5">
    <location>
        <begin position="412"/>
        <end position="471"/>
    </location>
</feature>
<evidence type="ECO:0000256" key="2">
    <source>
        <dbReference type="ARBA" id="ARBA00022723"/>
    </source>
</evidence>
<evidence type="ECO:0000256" key="1">
    <source>
        <dbReference type="ARBA" id="ARBA00004196"/>
    </source>
</evidence>
<keyword evidence="2" id="KW-0479">Metal-binding</keyword>
<dbReference type="InterPro" id="IPR032694">
    <property type="entry name" value="CopC/D"/>
</dbReference>